<reference evidence="3 4" key="1">
    <citation type="journal article" date="2010" name="Stand. Genomic Sci.">
        <title>Complete genome sequence of Methanothermus fervidus type strain (V24S).</title>
        <authorList>
            <person name="Anderson I."/>
            <person name="Djao O.D."/>
            <person name="Misra M."/>
            <person name="Chertkov O."/>
            <person name="Nolan M."/>
            <person name="Lucas S."/>
            <person name="Lapidus A."/>
            <person name="Del Rio T.G."/>
            <person name="Tice H."/>
            <person name="Cheng J.F."/>
            <person name="Tapia R."/>
            <person name="Han C."/>
            <person name="Goodwin L."/>
            <person name="Pitluck S."/>
            <person name="Liolios K."/>
            <person name="Ivanova N."/>
            <person name="Mavromatis K."/>
            <person name="Mikhailova N."/>
            <person name="Pati A."/>
            <person name="Brambilla E."/>
            <person name="Chen A."/>
            <person name="Palaniappan K."/>
            <person name="Land M."/>
            <person name="Hauser L."/>
            <person name="Chang Y.J."/>
            <person name="Jeffries C.D."/>
            <person name="Sikorski J."/>
            <person name="Spring S."/>
            <person name="Rohde M."/>
            <person name="Eichinger K."/>
            <person name="Huber H."/>
            <person name="Wirth R."/>
            <person name="Goker M."/>
            <person name="Detter J.C."/>
            <person name="Woyke T."/>
            <person name="Bristow J."/>
            <person name="Eisen J.A."/>
            <person name="Markowitz V."/>
            <person name="Hugenholtz P."/>
            <person name="Klenk H.P."/>
            <person name="Kyrpides N.C."/>
        </authorList>
    </citation>
    <scope>NUCLEOTIDE SEQUENCE [LARGE SCALE GENOMIC DNA]</scope>
    <source>
        <strain evidence="4">ATCC 43054 / DSM 2088 / JCM 10308 / V24 S</strain>
    </source>
</reference>
<keyword evidence="4" id="KW-1185">Reference proteome</keyword>
<dbReference type="InterPro" id="IPR036291">
    <property type="entry name" value="NAD(P)-bd_dom_sf"/>
</dbReference>
<dbReference type="Proteomes" id="UP000002315">
    <property type="component" value="Chromosome"/>
</dbReference>
<dbReference type="Gene3D" id="3.90.25.10">
    <property type="entry name" value="UDP-galactose 4-epimerase, domain 1"/>
    <property type="match status" value="1"/>
</dbReference>
<protein>
    <submittedName>
        <fullName evidence="3">NAD-dependent epimerase/dehydratase</fullName>
    </submittedName>
</protein>
<organism evidence="3 4">
    <name type="scientific">Methanothermus fervidus (strain ATCC 43054 / DSM 2088 / JCM 10308 / V24 S)</name>
    <dbReference type="NCBI Taxonomy" id="523846"/>
    <lineage>
        <taxon>Archaea</taxon>
        <taxon>Methanobacteriati</taxon>
        <taxon>Methanobacteriota</taxon>
        <taxon>Methanomada group</taxon>
        <taxon>Methanobacteria</taxon>
        <taxon>Methanobacteriales</taxon>
        <taxon>Methanothermaceae</taxon>
        <taxon>Methanothermus</taxon>
    </lineage>
</organism>
<dbReference type="KEGG" id="mfv:Mfer_0810"/>
<dbReference type="InterPro" id="IPR001509">
    <property type="entry name" value="Epimerase_deHydtase"/>
</dbReference>
<sequence length="316" mass="35416">MSTMKDKKIVITGGLGFIGSHLANELSKNNEVTVIDNGSTGDLKNLENENIEVIMKDINEVNLKKIFEDKDYVFHHAAIASVPRSIENPIECHKVNVTGSLKVLLAARDTDVKKVINASSSAVYGDNPNLPLSEDDSLNPLSPYAASKASSELYCKVFNEVYGLKTVSLRYFNVFGPKQNPHSQYAAVIPKFIYKMIKNEPPKIYGDGTQTRDFIYVKDVVKINIKVAESNFTGVLNVARGESISVNKLFRLIKEILDVEVEPIYTDPRPGDIKHSWADISLLKSKLKFKPGNFKEQLKETIEWFKQQIYIQGQSS</sequence>
<comment type="similarity">
    <text evidence="1">Belongs to the NAD(P)-dependent epimerase/dehydratase family.</text>
</comment>
<dbReference type="EMBL" id="CP002278">
    <property type="protein sequence ID" value="ADP77609.1"/>
    <property type="molecule type" value="Genomic_DNA"/>
</dbReference>
<name>E3GZ77_METFV</name>
<dbReference type="HOGENOM" id="CLU_007383_1_7_2"/>
<dbReference type="CDD" id="cd05256">
    <property type="entry name" value="UDP_AE_SDR_e"/>
    <property type="match status" value="1"/>
</dbReference>
<evidence type="ECO:0000313" key="3">
    <source>
        <dbReference type="EMBL" id="ADP77609.1"/>
    </source>
</evidence>
<dbReference type="SUPFAM" id="SSF51735">
    <property type="entry name" value="NAD(P)-binding Rossmann-fold domains"/>
    <property type="match status" value="1"/>
</dbReference>
<dbReference type="PANTHER" id="PTHR43000">
    <property type="entry name" value="DTDP-D-GLUCOSE 4,6-DEHYDRATASE-RELATED"/>
    <property type="match status" value="1"/>
</dbReference>
<evidence type="ECO:0000259" key="2">
    <source>
        <dbReference type="Pfam" id="PF01370"/>
    </source>
</evidence>
<feature type="domain" description="NAD-dependent epimerase/dehydratase" evidence="2">
    <location>
        <begin position="9"/>
        <end position="233"/>
    </location>
</feature>
<dbReference type="AlphaFoldDB" id="E3GZ77"/>
<gene>
    <name evidence="3" type="ordered locus">Mfer_0810</name>
</gene>
<proteinExistence type="inferred from homology"/>
<evidence type="ECO:0000256" key="1">
    <source>
        <dbReference type="ARBA" id="ARBA00007637"/>
    </source>
</evidence>
<dbReference type="Gene3D" id="3.40.50.720">
    <property type="entry name" value="NAD(P)-binding Rossmann-like Domain"/>
    <property type="match status" value="1"/>
</dbReference>
<dbReference type="Pfam" id="PF01370">
    <property type="entry name" value="Epimerase"/>
    <property type="match status" value="1"/>
</dbReference>
<accession>E3GZ77</accession>
<dbReference type="STRING" id="523846.Mfer_0810"/>
<evidence type="ECO:0000313" key="4">
    <source>
        <dbReference type="Proteomes" id="UP000002315"/>
    </source>
</evidence>